<dbReference type="PANTHER" id="PTHR48050">
    <property type="entry name" value="STEROL 3-BETA-GLUCOSYLTRANSFERASE"/>
    <property type="match status" value="1"/>
</dbReference>
<accession>A0ABX6FLC3</accession>
<feature type="domain" description="Glycosyltransferase family 28 N-terminal" evidence="1">
    <location>
        <begin position="43"/>
        <end position="125"/>
    </location>
</feature>
<dbReference type="Pfam" id="PF03033">
    <property type="entry name" value="Glyco_transf_28"/>
    <property type="match status" value="1"/>
</dbReference>
<dbReference type="Proteomes" id="UP000437862">
    <property type="component" value="Chromosome"/>
</dbReference>
<protein>
    <recommendedName>
        <fullName evidence="5">Glycosyltransferase</fullName>
    </recommendedName>
</protein>
<gene>
    <name evidence="3" type="ORF">GO485_04485</name>
</gene>
<feature type="domain" description="Erythromycin biosynthesis protein CIII-like C-terminal" evidence="2">
    <location>
        <begin position="351"/>
        <end position="443"/>
    </location>
</feature>
<dbReference type="SUPFAM" id="SSF53756">
    <property type="entry name" value="UDP-Glycosyltransferase/glycogen phosphorylase"/>
    <property type="match status" value="1"/>
</dbReference>
<evidence type="ECO:0000259" key="1">
    <source>
        <dbReference type="Pfam" id="PF03033"/>
    </source>
</evidence>
<dbReference type="InterPro" id="IPR004276">
    <property type="entry name" value="GlycoTrans_28_N"/>
</dbReference>
<evidence type="ECO:0000313" key="3">
    <source>
        <dbReference type="EMBL" id="QGZ38382.1"/>
    </source>
</evidence>
<sequence>MINTVYTYDGIVNGFRRMRAARRELSDNELDLSLTRRTMKIGIQTWGSHGDIRPFLALGEGLQRAGHDVTLVVTSPDSACDQLASTAGVRIRVVASPVIDAAQTEVVANMAQGMKDPMKQMATLFRMCFAPAEDAMFAAARALAAESDLLIGHYVLHPLQIAAEQAGKPYVSVMLSHAGVPSAYNHPLQLDFLGKAGNRVLWWVTKLALNGVLKPYANRLRREQGMPLTRDVVGEVWLSRSLTLVAVSPQICERQPDWPETVQVCGFLDMPNIEVEGSVPAELEAFLAAGAPPVYMTMGSWMPRDRVWQRETLQWLTDAARLAGCRAIIQSPTWQDCGFARTDRVFYLSASPHHAIFPRCAAIVHHGGAGTTQSATLAGKPSIVVAHISEQEHWGRELGRIGVAPRLLKRRTATAAALAKRIGEVTADMTSQALLVSAAMRQDRGVETAVALIERKFGRTT</sequence>
<evidence type="ECO:0008006" key="5">
    <source>
        <dbReference type="Google" id="ProtNLM"/>
    </source>
</evidence>
<dbReference type="InterPro" id="IPR002213">
    <property type="entry name" value="UDP_glucos_trans"/>
</dbReference>
<reference evidence="3 4" key="1">
    <citation type="submission" date="2019-12" db="EMBL/GenBank/DDBJ databases">
        <title>Draft Genome Sequences of Six Type Strains of the Genus Massilia.</title>
        <authorList>
            <person name="Miess H."/>
            <person name="Frediansyah A."/>
            <person name="Goeker M."/>
            <person name="Gross H."/>
        </authorList>
    </citation>
    <scope>NUCLEOTIDE SEQUENCE [LARGE SCALE GENOMIC DNA]</scope>
    <source>
        <strain evidence="3 4">DSM 26639</strain>
    </source>
</reference>
<dbReference type="PANTHER" id="PTHR48050:SF13">
    <property type="entry name" value="STEROL 3-BETA-GLUCOSYLTRANSFERASE UGT80A2"/>
    <property type="match status" value="1"/>
</dbReference>
<proteinExistence type="predicted"/>
<dbReference type="Gene3D" id="3.40.50.2000">
    <property type="entry name" value="Glycogen Phosphorylase B"/>
    <property type="match status" value="2"/>
</dbReference>
<keyword evidence="4" id="KW-1185">Reference proteome</keyword>
<organism evidence="3 4">
    <name type="scientific">Pseudoduganella flava</name>
    <dbReference type="NCBI Taxonomy" id="871742"/>
    <lineage>
        <taxon>Bacteria</taxon>
        <taxon>Pseudomonadati</taxon>
        <taxon>Pseudomonadota</taxon>
        <taxon>Betaproteobacteria</taxon>
        <taxon>Burkholderiales</taxon>
        <taxon>Oxalobacteraceae</taxon>
        <taxon>Telluria group</taxon>
        <taxon>Pseudoduganella</taxon>
    </lineage>
</organism>
<dbReference type="CDD" id="cd03784">
    <property type="entry name" value="GT1_Gtf-like"/>
    <property type="match status" value="1"/>
</dbReference>
<dbReference type="InterPro" id="IPR050426">
    <property type="entry name" value="Glycosyltransferase_28"/>
</dbReference>
<dbReference type="Pfam" id="PF06722">
    <property type="entry name" value="EryCIII-like_C"/>
    <property type="match status" value="1"/>
</dbReference>
<dbReference type="InterPro" id="IPR010610">
    <property type="entry name" value="EryCIII-like_C"/>
</dbReference>
<evidence type="ECO:0000313" key="4">
    <source>
        <dbReference type="Proteomes" id="UP000437862"/>
    </source>
</evidence>
<dbReference type="EMBL" id="CP046904">
    <property type="protein sequence ID" value="QGZ38382.1"/>
    <property type="molecule type" value="Genomic_DNA"/>
</dbReference>
<name>A0ABX6FLC3_9BURK</name>
<evidence type="ECO:0000259" key="2">
    <source>
        <dbReference type="Pfam" id="PF06722"/>
    </source>
</evidence>